<organism evidence="1 2">
    <name type="scientific">Streptomyces wedmorensis</name>
    <dbReference type="NCBI Taxonomy" id="43759"/>
    <lineage>
        <taxon>Bacteria</taxon>
        <taxon>Bacillati</taxon>
        <taxon>Actinomycetota</taxon>
        <taxon>Actinomycetes</taxon>
        <taxon>Kitasatosporales</taxon>
        <taxon>Streptomycetaceae</taxon>
        <taxon>Streptomyces</taxon>
    </lineage>
</organism>
<comment type="caution">
    <text evidence="1">The sequence shown here is derived from an EMBL/GenBank/DDBJ whole genome shotgun (WGS) entry which is preliminary data.</text>
</comment>
<dbReference type="Proteomes" id="UP001600424">
    <property type="component" value="Unassembled WGS sequence"/>
</dbReference>
<keyword evidence="2" id="KW-1185">Reference proteome</keyword>
<proteinExistence type="predicted"/>
<name>A0ABW6J5W0_STRWE</name>
<dbReference type="RefSeq" id="WP_386251303.1">
    <property type="nucleotide sequence ID" value="NZ_JBHTRV010000033.1"/>
</dbReference>
<reference evidence="1 2" key="1">
    <citation type="submission" date="2024-09" db="EMBL/GenBank/DDBJ databases">
        <title>The Natural Products Discovery Center: Release of the First 8490 Sequenced Strains for Exploring Actinobacteria Biosynthetic Diversity.</title>
        <authorList>
            <person name="Kalkreuter E."/>
            <person name="Kautsar S.A."/>
            <person name="Yang D."/>
            <person name="Bader C.D."/>
            <person name="Teijaro C.N."/>
            <person name="Fluegel L."/>
            <person name="Davis C.M."/>
            <person name="Simpson J.R."/>
            <person name="Lauterbach L."/>
            <person name="Steele A.D."/>
            <person name="Gui C."/>
            <person name="Meng S."/>
            <person name="Li G."/>
            <person name="Viehrig K."/>
            <person name="Ye F."/>
            <person name="Su P."/>
            <person name="Kiefer A.F."/>
            <person name="Nichols A."/>
            <person name="Cepeda A.J."/>
            <person name="Yan W."/>
            <person name="Fan B."/>
            <person name="Jiang Y."/>
            <person name="Adhikari A."/>
            <person name="Zheng C.-J."/>
            <person name="Schuster L."/>
            <person name="Cowan T.M."/>
            <person name="Smanski M.J."/>
            <person name="Chevrette M.G."/>
            <person name="De Carvalho L.P.S."/>
            <person name="Shen B."/>
        </authorList>
    </citation>
    <scope>NUCLEOTIDE SEQUENCE [LARGE SCALE GENOMIC DNA]</scope>
    <source>
        <strain evidence="1 2">NPDC056472</strain>
    </source>
</reference>
<accession>A0ABW6J5W0</accession>
<evidence type="ECO:0000313" key="2">
    <source>
        <dbReference type="Proteomes" id="UP001600424"/>
    </source>
</evidence>
<dbReference type="EMBL" id="JBHTRV010000033">
    <property type="protein sequence ID" value="MFE5984385.1"/>
    <property type="molecule type" value="Genomic_DNA"/>
</dbReference>
<sequence>MATVRVSIVHDDTGRIVSVSRPAENANVIVLSGDGQSVLETEVDEESVNDLVAGKHLVDAGNKKIVEKAP</sequence>
<evidence type="ECO:0000313" key="1">
    <source>
        <dbReference type="EMBL" id="MFE5984385.1"/>
    </source>
</evidence>
<gene>
    <name evidence="1" type="ORF">ACFQ63_32415</name>
</gene>
<protein>
    <submittedName>
        <fullName evidence="1">Uncharacterized protein</fullName>
    </submittedName>
</protein>